<evidence type="ECO:0008006" key="3">
    <source>
        <dbReference type="Google" id="ProtNLM"/>
    </source>
</evidence>
<accession>A0ABT5BLH7</accession>
<dbReference type="EMBL" id="JAQNDN010000027">
    <property type="protein sequence ID" value="MDC0675017.1"/>
    <property type="molecule type" value="Genomic_DNA"/>
</dbReference>
<proteinExistence type="predicted"/>
<reference evidence="1 2" key="1">
    <citation type="submission" date="2022-11" db="EMBL/GenBank/DDBJ databases">
        <title>Minimal conservation of predation-associated metabolite biosynthetic gene clusters underscores biosynthetic potential of Myxococcota including descriptions for ten novel species: Archangium lansinium sp. nov., Myxococcus landrumus sp. nov., Nannocystis bai.</title>
        <authorList>
            <person name="Ahearne A."/>
            <person name="Stevens C."/>
            <person name="Dowd S."/>
        </authorList>
    </citation>
    <scope>NUCLEOTIDE SEQUENCE [LARGE SCALE GENOMIC DNA]</scope>
    <source>
        <strain evidence="1 2">NCELM</strain>
    </source>
</reference>
<evidence type="ECO:0000313" key="2">
    <source>
        <dbReference type="Proteomes" id="UP001217838"/>
    </source>
</evidence>
<dbReference type="Proteomes" id="UP001217838">
    <property type="component" value="Unassembled WGS sequence"/>
</dbReference>
<evidence type="ECO:0000313" key="1">
    <source>
        <dbReference type="EMBL" id="MDC0675017.1"/>
    </source>
</evidence>
<gene>
    <name evidence="1" type="ORF">POL58_45160</name>
</gene>
<sequence length="109" mass="11809">MPRLERLEIEGGSDRTLDLSGLASLRELRALRLRGFRIAQPRPIGELPQLQLVELEDGEVASFAGLLPWSGKSMLLRLRATRVPEGELATLQAQAPGLTVEITPAGGGR</sequence>
<name>A0ABT5BLH7_9BACT</name>
<keyword evidence="2" id="KW-1185">Reference proteome</keyword>
<dbReference type="RefSeq" id="WP_272009693.1">
    <property type="nucleotide sequence ID" value="NZ_JAQNDN010000027.1"/>
</dbReference>
<comment type="caution">
    <text evidence="1">The sequence shown here is derived from an EMBL/GenBank/DDBJ whole genome shotgun (WGS) entry which is preliminary data.</text>
</comment>
<organism evidence="1 2">
    <name type="scientific">Nannocystis radixulma</name>
    <dbReference type="NCBI Taxonomy" id="2995305"/>
    <lineage>
        <taxon>Bacteria</taxon>
        <taxon>Pseudomonadati</taxon>
        <taxon>Myxococcota</taxon>
        <taxon>Polyangia</taxon>
        <taxon>Nannocystales</taxon>
        <taxon>Nannocystaceae</taxon>
        <taxon>Nannocystis</taxon>
    </lineage>
</organism>
<protein>
    <recommendedName>
        <fullName evidence="3">Leucine-rich repeat domain-containing protein</fullName>
    </recommendedName>
</protein>